<protein>
    <submittedName>
        <fullName evidence="1">Uncharacterized protein</fullName>
    </submittedName>
</protein>
<reference evidence="2" key="1">
    <citation type="journal article" date="2023" name="Front. Plant Sci.">
        <title>Chromosomal-level genome assembly of Melastoma candidum provides insights into trichome evolution.</title>
        <authorList>
            <person name="Zhong Y."/>
            <person name="Wu W."/>
            <person name="Sun C."/>
            <person name="Zou P."/>
            <person name="Liu Y."/>
            <person name="Dai S."/>
            <person name="Zhou R."/>
        </authorList>
    </citation>
    <scope>NUCLEOTIDE SEQUENCE [LARGE SCALE GENOMIC DNA]</scope>
</reference>
<name>A0ACB9R0T1_9MYRT</name>
<accession>A0ACB9R0T1</accession>
<keyword evidence="2" id="KW-1185">Reference proteome</keyword>
<comment type="caution">
    <text evidence="1">The sequence shown here is derived from an EMBL/GenBank/DDBJ whole genome shotgun (WGS) entry which is preliminary data.</text>
</comment>
<dbReference type="Proteomes" id="UP001057402">
    <property type="component" value="Chromosome 5"/>
</dbReference>
<sequence>MYIKGFERVPQNKDDLTRVVANQPVAASIMMTRSMYDYKGGIWTFDKKDPQEERKINHAVTVVGYGKKCGQPYWKIRNSYGIKWGENGYLRLEKETERYGLQERAVYHMLD</sequence>
<evidence type="ECO:0000313" key="2">
    <source>
        <dbReference type="Proteomes" id="UP001057402"/>
    </source>
</evidence>
<gene>
    <name evidence="1" type="ORF">MLD38_019660</name>
</gene>
<organism evidence="1 2">
    <name type="scientific">Melastoma candidum</name>
    <dbReference type="NCBI Taxonomy" id="119954"/>
    <lineage>
        <taxon>Eukaryota</taxon>
        <taxon>Viridiplantae</taxon>
        <taxon>Streptophyta</taxon>
        <taxon>Embryophyta</taxon>
        <taxon>Tracheophyta</taxon>
        <taxon>Spermatophyta</taxon>
        <taxon>Magnoliopsida</taxon>
        <taxon>eudicotyledons</taxon>
        <taxon>Gunneridae</taxon>
        <taxon>Pentapetalae</taxon>
        <taxon>rosids</taxon>
        <taxon>malvids</taxon>
        <taxon>Myrtales</taxon>
        <taxon>Melastomataceae</taxon>
        <taxon>Melastomatoideae</taxon>
        <taxon>Melastomateae</taxon>
        <taxon>Melastoma</taxon>
    </lineage>
</organism>
<proteinExistence type="predicted"/>
<evidence type="ECO:0000313" key="1">
    <source>
        <dbReference type="EMBL" id="KAI4371421.1"/>
    </source>
</evidence>
<dbReference type="EMBL" id="CM042884">
    <property type="protein sequence ID" value="KAI4371421.1"/>
    <property type="molecule type" value="Genomic_DNA"/>
</dbReference>